<protein>
    <submittedName>
        <fullName evidence="1">Uncharacterized protein</fullName>
    </submittedName>
</protein>
<dbReference type="EMBL" id="MU274913">
    <property type="protein sequence ID" value="KAI0088687.1"/>
    <property type="molecule type" value="Genomic_DNA"/>
</dbReference>
<proteinExistence type="predicted"/>
<dbReference type="Proteomes" id="UP001055072">
    <property type="component" value="Unassembled WGS sequence"/>
</dbReference>
<accession>A0ACB8U2U6</accession>
<reference evidence="1" key="1">
    <citation type="journal article" date="2021" name="Environ. Microbiol.">
        <title>Gene family expansions and transcriptome signatures uncover fungal adaptations to wood decay.</title>
        <authorList>
            <person name="Hage H."/>
            <person name="Miyauchi S."/>
            <person name="Viragh M."/>
            <person name="Drula E."/>
            <person name="Min B."/>
            <person name="Chaduli D."/>
            <person name="Navarro D."/>
            <person name="Favel A."/>
            <person name="Norest M."/>
            <person name="Lesage-Meessen L."/>
            <person name="Balint B."/>
            <person name="Merenyi Z."/>
            <person name="de Eugenio L."/>
            <person name="Morin E."/>
            <person name="Martinez A.T."/>
            <person name="Baldrian P."/>
            <person name="Stursova M."/>
            <person name="Martinez M.J."/>
            <person name="Novotny C."/>
            <person name="Magnuson J.K."/>
            <person name="Spatafora J.W."/>
            <person name="Maurice S."/>
            <person name="Pangilinan J."/>
            <person name="Andreopoulos W."/>
            <person name="LaButti K."/>
            <person name="Hundley H."/>
            <person name="Na H."/>
            <person name="Kuo A."/>
            <person name="Barry K."/>
            <person name="Lipzen A."/>
            <person name="Henrissat B."/>
            <person name="Riley R."/>
            <person name="Ahrendt S."/>
            <person name="Nagy L.G."/>
            <person name="Grigoriev I.V."/>
            <person name="Martin F."/>
            <person name="Rosso M.N."/>
        </authorList>
    </citation>
    <scope>NUCLEOTIDE SEQUENCE</scope>
    <source>
        <strain evidence="1">CBS 384.51</strain>
    </source>
</reference>
<evidence type="ECO:0000313" key="2">
    <source>
        <dbReference type="Proteomes" id="UP001055072"/>
    </source>
</evidence>
<keyword evidence="2" id="KW-1185">Reference proteome</keyword>
<organism evidence="1 2">
    <name type="scientific">Irpex rosettiformis</name>
    <dbReference type="NCBI Taxonomy" id="378272"/>
    <lineage>
        <taxon>Eukaryota</taxon>
        <taxon>Fungi</taxon>
        <taxon>Dikarya</taxon>
        <taxon>Basidiomycota</taxon>
        <taxon>Agaricomycotina</taxon>
        <taxon>Agaricomycetes</taxon>
        <taxon>Polyporales</taxon>
        <taxon>Irpicaceae</taxon>
        <taxon>Irpex</taxon>
    </lineage>
</organism>
<evidence type="ECO:0000313" key="1">
    <source>
        <dbReference type="EMBL" id="KAI0088687.1"/>
    </source>
</evidence>
<gene>
    <name evidence="1" type="ORF">BDY19DRAFT_180218</name>
</gene>
<comment type="caution">
    <text evidence="1">The sequence shown here is derived from an EMBL/GenBank/DDBJ whole genome shotgun (WGS) entry which is preliminary data.</text>
</comment>
<name>A0ACB8U2U6_9APHY</name>
<sequence length="264" mass="29623">MVATHSYAKTSMHFPCLVTSSTQLGRSTVNSCTSSESSSSEAQIVNKLSKPPLSDDPSNHSVPILETLLDDTDPSKSYLVMPYLRLTNNPPFDIVNDIVDLTDQLFEGLAFIHAQNVAHSDDGCTYMYLKGFHPVTTDLKPDMRGDAPYHSRFTNPRPVKYKYVDFGISLQFASEQDHTPKLVVGTTGLDDQVPELSDVTPSRYDPFKVDVFILRNYFKQTMLNYYDNVAFLAPLVKSMTSREPADRPDAAAIVREWQMIREGI</sequence>